<feature type="compositionally biased region" description="Basic residues" evidence="1">
    <location>
        <begin position="410"/>
        <end position="421"/>
    </location>
</feature>
<dbReference type="PANTHER" id="PTHR48174:SF5">
    <property type="entry name" value="VACUOLAR PROTEIN SORTING-ASSOCIATED PROTEIN 62"/>
    <property type="match status" value="1"/>
</dbReference>
<comment type="caution">
    <text evidence="3">The sequence shown here is derived from an EMBL/GenBank/DDBJ whole genome shotgun (WGS) entry which is preliminary data.</text>
</comment>
<dbReference type="AlphaFoldDB" id="A0AAD5XNN9"/>
<reference evidence="3" key="1">
    <citation type="submission" date="2020-05" db="EMBL/GenBank/DDBJ databases">
        <title>Phylogenomic resolution of chytrid fungi.</title>
        <authorList>
            <person name="Stajich J.E."/>
            <person name="Amses K."/>
            <person name="Simmons R."/>
            <person name="Seto K."/>
            <person name="Myers J."/>
            <person name="Bonds A."/>
            <person name="Quandt C.A."/>
            <person name="Barry K."/>
            <person name="Liu P."/>
            <person name="Grigoriev I."/>
            <person name="Longcore J.E."/>
            <person name="James T.Y."/>
        </authorList>
    </citation>
    <scope>NUCLEOTIDE SEQUENCE</scope>
    <source>
        <strain evidence="3">JEL0379</strain>
    </source>
</reference>
<feature type="chain" id="PRO_5041942697" evidence="2">
    <location>
        <begin position="40"/>
        <end position="431"/>
    </location>
</feature>
<sequence>MPETTGRRRFPTPIPDRARTASLAFVFLVLLLAPSSVGAFSSFSTTTATISSASRSPNSEPPTLDTPGDDDRLSDNDVFRLESLANNAYTYNANLSADARRSLLEKHAPTLRLHPRDKWRPADPAIVYELSTIKNDNRTLVMPEETWRGNNVSDAGTVSAKIVGQVVQVGPGGKTYLQYWFFYPVNGCQGFRISIWSGLRSFIQECAENFEWCPMAYHNGDWEHITVQLEGTWSGESIDNTPPVKAVAFSQHAGAEWLPVSGLTFTGTHPHVYAALHSHANYATEGTHKNIDDTFGFVSRISPLLTLGAVSWIQIADVADLGSNLFLSEEPWGQRFQRFVIWNTWEDGIYDWTDKSDWRDYARFSGYWGDEIDQTVILHPPPGVTAGTQLLATTRGAQWLGVLNKFVKKHEKGPKGPRQHRTWYTLDNPPP</sequence>
<feature type="signal peptide" evidence="2">
    <location>
        <begin position="1"/>
        <end position="39"/>
    </location>
</feature>
<dbReference type="PANTHER" id="PTHR48174">
    <property type="entry name" value="DUF946 FAMILY PROTEIN"/>
    <property type="match status" value="1"/>
</dbReference>
<accession>A0AAD5XNN9</accession>
<protein>
    <submittedName>
        <fullName evidence="3">Uncharacterized protein</fullName>
    </submittedName>
</protein>
<evidence type="ECO:0000256" key="2">
    <source>
        <dbReference type="SAM" id="SignalP"/>
    </source>
</evidence>
<evidence type="ECO:0000313" key="3">
    <source>
        <dbReference type="EMBL" id="KAJ3179643.1"/>
    </source>
</evidence>
<gene>
    <name evidence="3" type="ORF">HDU87_002849</name>
</gene>
<name>A0AAD5XNN9_9FUNG</name>
<organism evidence="3 4">
    <name type="scientific">Geranomyces variabilis</name>
    <dbReference type="NCBI Taxonomy" id="109894"/>
    <lineage>
        <taxon>Eukaryota</taxon>
        <taxon>Fungi</taxon>
        <taxon>Fungi incertae sedis</taxon>
        <taxon>Chytridiomycota</taxon>
        <taxon>Chytridiomycota incertae sedis</taxon>
        <taxon>Chytridiomycetes</taxon>
        <taxon>Spizellomycetales</taxon>
        <taxon>Powellomycetaceae</taxon>
        <taxon>Geranomyces</taxon>
    </lineage>
</organism>
<keyword evidence="4" id="KW-1185">Reference proteome</keyword>
<dbReference type="InterPro" id="IPR009291">
    <property type="entry name" value="Vps62"/>
</dbReference>
<proteinExistence type="predicted"/>
<feature type="region of interest" description="Disordered" evidence="1">
    <location>
        <begin position="410"/>
        <end position="431"/>
    </location>
</feature>
<evidence type="ECO:0000313" key="4">
    <source>
        <dbReference type="Proteomes" id="UP001212152"/>
    </source>
</evidence>
<dbReference type="Proteomes" id="UP001212152">
    <property type="component" value="Unassembled WGS sequence"/>
</dbReference>
<dbReference type="Pfam" id="PF06101">
    <property type="entry name" value="Vps62"/>
    <property type="match status" value="1"/>
</dbReference>
<evidence type="ECO:0000256" key="1">
    <source>
        <dbReference type="SAM" id="MobiDB-lite"/>
    </source>
</evidence>
<keyword evidence="2" id="KW-0732">Signal</keyword>
<dbReference type="EMBL" id="JADGJQ010000020">
    <property type="protein sequence ID" value="KAJ3179643.1"/>
    <property type="molecule type" value="Genomic_DNA"/>
</dbReference>
<feature type="region of interest" description="Disordered" evidence="1">
    <location>
        <begin position="49"/>
        <end position="75"/>
    </location>
</feature>